<dbReference type="NCBIfam" id="TIGR02606">
    <property type="entry name" value="antidote_CC2985"/>
    <property type="match status" value="1"/>
</dbReference>
<organism evidence="3 4">
    <name type="scientific">Methylorubrum extorquens</name>
    <name type="common">Methylobacterium dichloromethanicum</name>
    <name type="synonym">Methylobacterium extorquens</name>
    <dbReference type="NCBI Taxonomy" id="408"/>
    <lineage>
        <taxon>Bacteria</taxon>
        <taxon>Pseudomonadati</taxon>
        <taxon>Pseudomonadota</taxon>
        <taxon>Alphaproteobacteria</taxon>
        <taxon>Hyphomicrobiales</taxon>
        <taxon>Methylobacteriaceae</taxon>
        <taxon>Methylorubrum</taxon>
    </lineage>
</organism>
<reference evidence="3" key="1">
    <citation type="journal article" date="2022" name="Biotechnol. Bioprocess Eng.">
        <title>Pan-genome Analysis Reveals Comparative Genomic Features of Central Metabolic Pathways in Methylorubrum extorquens.</title>
        <authorList>
            <person name="Lee G.M."/>
            <person name="Scott-Nevros Z.K."/>
            <person name="Lee S.-M."/>
            <person name="Kim D."/>
        </authorList>
    </citation>
    <scope>NUCLEOTIDE SEQUENCE</scope>
    <source>
        <strain evidence="3">ATCC 55366</strain>
    </source>
</reference>
<dbReference type="RefSeq" id="WP_080515606.1">
    <property type="nucleotide sequence ID" value="NZ_CP073633.1"/>
</dbReference>
<proteinExistence type="inferred from homology"/>
<dbReference type="GO" id="GO:0006355">
    <property type="term" value="P:regulation of DNA-templated transcription"/>
    <property type="evidence" value="ECO:0007669"/>
    <property type="project" value="InterPro"/>
</dbReference>
<evidence type="ECO:0000256" key="2">
    <source>
        <dbReference type="ARBA" id="ARBA00022649"/>
    </source>
</evidence>
<keyword evidence="2" id="KW-1277">Toxin-antitoxin system</keyword>
<dbReference type="EMBL" id="CP073633">
    <property type="protein sequence ID" value="WHQ72584.1"/>
    <property type="molecule type" value="Genomic_DNA"/>
</dbReference>
<dbReference type="PANTHER" id="PTHR36582">
    <property type="entry name" value="ANTITOXIN PARD"/>
    <property type="match status" value="1"/>
</dbReference>
<gene>
    <name evidence="3" type="ORF">KEC54_00395</name>
</gene>
<dbReference type="InterPro" id="IPR022789">
    <property type="entry name" value="ParD"/>
</dbReference>
<dbReference type="Pfam" id="PF03693">
    <property type="entry name" value="ParD_antitoxin"/>
    <property type="match status" value="1"/>
</dbReference>
<dbReference type="Proteomes" id="UP001223720">
    <property type="component" value="Chromosome"/>
</dbReference>
<accession>A0AAX3WR60</accession>
<evidence type="ECO:0000256" key="1">
    <source>
        <dbReference type="ARBA" id="ARBA00008580"/>
    </source>
</evidence>
<protein>
    <submittedName>
        <fullName evidence="3">Type II toxin-antitoxin system ParD family antitoxin</fullName>
    </submittedName>
</protein>
<dbReference type="InterPro" id="IPR010985">
    <property type="entry name" value="Ribbon_hlx_hlx"/>
</dbReference>
<dbReference type="AlphaFoldDB" id="A0AAX3WR60"/>
<dbReference type="SUPFAM" id="SSF47598">
    <property type="entry name" value="Ribbon-helix-helix"/>
    <property type="match status" value="1"/>
</dbReference>
<comment type="similarity">
    <text evidence="1">Belongs to the ParD antitoxin family.</text>
</comment>
<dbReference type="InterPro" id="IPR038296">
    <property type="entry name" value="ParD_sf"/>
</dbReference>
<dbReference type="Gene3D" id="6.10.10.120">
    <property type="entry name" value="Antitoxin ParD1-like"/>
    <property type="match status" value="1"/>
</dbReference>
<dbReference type="PANTHER" id="PTHR36582:SF2">
    <property type="entry name" value="ANTITOXIN PARD"/>
    <property type="match status" value="1"/>
</dbReference>
<name>A0AAX3WR60_METEX</name>
<sequence length="65" mass="7079">MSVRRTVTVSITPEQDALLRAFLASGRYRSISEVLRSALRLLERDEAATLAAIRSPAAHGEANRG</sequence>
<evidence type="ECO:0000313" key="4">
    <source>
        <dbReference type="Proteomes" id="UP001223720"/>
    </source>
</evidence>
<evidence type="ECO:0000313" key="3">
    <source>
        <dbReference type="EMBL" id="WHQ72584.1"/>
    </source>
</evidence>